<dbReference type="AlphaFoldDB" id="A0A8R7PZT3"/>
<evidence type="ECO:0000313" key="2">
    <source>
        <dbReference type="EnsemblPlants" id="TuG1812G0300005792.01.T01"/>
    </source>
</evidence>
<dbReference type="Gene3D" id="6.10.250.1310">
    <property type="match status" value="1"/>
</dbReference>
<dbReference type="PANTHER" id="PTHR35116:SF2">
    <property type="entry name" value="ATP-DEPENDENT HELICASE FAMILY PROTEIN-RELATED"/>
    <property type="match status" value="1"/>
</dbReference>
<reference evidence="2" key="2">
    <citation type="submission" date="2018-03" db="EMBL/GenBank/DDBJ databases">
        <title>The Triticum urartu genome reveals the dynamic nature of wheat genome evolution.</title>
        <authorList>
            <person name="Ling H."/>
            <person name="Ma B."/>
            <person name="Shi X."/>
            <person name="Liu H."/>
            <person name="Dong L."/>
            <person name="Sun H."/>
            <person name="Cao Y."/>
            <person name="Gao Q."/>
            <person name="Zheng S."/>
            <person name="Li Y."/>
            <person name="Yu Y."/>
            <person name="Du H."/>
            <person name="Qi M."/>
            <person name="Li Y."/>
            <person name="Yu H."/>
            <person name="Cui Y."/>
            <person name="Wang N."/>
            <person name="Chen C."/>
            <person name="Wu H."/>
            <person name="Zhao Y."/>
            <person name="Zhang J."/>
            <person name="Li Y."/>
            <person name="Zhou W."/>
            <person name="Zhang B."/>
            <person name="Hu W."/>
            <person name="Eijk M."/>
            <person name="Tang J."/>
            <person name="Witsenboer H."/>
            <person name="Zhao S."/>
            <person name="Li Z."/>
            <person name="Zhang A."/>
            <person name="Wang D."/>
            <person name="Liang C."/>
        </authorList>
    </citation>
    <scope>NUCLEOTIDE SEQUENCE [LARGE SCALE GENOMIC DNA]</scope>
    <source>
        <strain evidence="2">cv. G1812</strain>
    </source>
</reference>
<protein>
    <submittedName>
        <fullName evidence="2">Uncharacterized protein</fullName>
    </submittedName>
</protein>
<dbReference type="EnsemblPlants" id="TuG1812G0300005792.01.T01">
    <property type="protein sequence ID" value="TuG1812G0300005792.01.T01"/>
    <property type="gene ID" value="TuG1812G0300005792.01"/>
</dbReference>
<keyword evidence="3" id="KW-1185">Reference proteome</keyword>
<sequence>MSKEVEAEANIVMQSAQPIVAPAQLLQREAEQVGCSGITPAQTLRPEMQPSASREACTQTYLTIQSAQPSMVPTISQRDVEQASLCCAPLSQCLPSAMHPPAPLSSIPLERTHPDQCQLSHQPEVALGSSAQLFPVASMILNHPPVGDDALRNDLHRLRLHIDSLNKTHELKQSQLRTEYSQEMEKLKQKYDLLLQKQDSTHLQQTKTLNNLCEKVLLNQSLADNLWKIFISSGEQVRAHSPPNHQTPQISQQVPTRPSAVASTASPTASSSAGRPPVLIHHVQPLQVGRPSPSSQVAGPRPSILNNIVRSTPTTFSFAPVLPRGSFGVQSEQEHVHLLLIFSACHHRCIRWHLQISRNFQLGWRACLQGHGLPM</sequence>
<dbReference type="InterPro" id="IPR039322">
    <property type="entry name" value="MOM1"/>
</dbReference>
<feature type="region of interest" description="Disordered" evidence="1">
    <location>
        <begin position="238"/>
        <end position="276"/>
    </location>
</feature>
<proteinExistence type="predicted"/>
<feature type="compositionally biased region" description="Polar residues" evidence="1">
    <location>
        <begin position="243"/>
        <end position="254"/>
    </location>
</feature>
<dbReference type="Proteomes" id="UP000015106">
    <property type="component" value="Chromosome 3"/>
</dbReference>
<dbReference type="PANTHER" id="PTHR35116">
    <property type="entry name" value="HELICASE PROTEIN MOM1"/>
    <property type="match status" value="1"/>
</dbReference>
<name>A0A8R7PZT3_TRIUA</name>
<evidence type="ECO:0000256" key="1">
    <source>
        <dbReference type="SAM" id="MobiDB-lite"/>
    </source>
</evidence>
<dbReference type="Gramene" id="TuG1812G0300005792.01.T01">
    <property type="protein sequence ID" value="TuG1812G0300005792.01.T01"/>
    <property type="gene ID" value="TuG1812G0300005792.01"/>
</dbReference>
<organism evidence="2 3">
    <name type="scientific">Triticum urartu</name>
    <name type="common">Red wild einkorn</name>
    <name type="synonym">Crithodium urartu</name>
    <dbReference type="NCBI Taxonomy" id="4572"/>
    <lineage>
        <taxon>Eukaryota</taxon>
        <taxon>Viridiplantae</taxon>
        <taxon>Streptophyta</taxon>
        <taxon>Embryophyta</taxon>
        <taxon>Tracheophyta</taxon>
        <taxon>Spermatophyta</taxon>
        <taxon>Magnoliopsida</taxon>
        <taxon>Liliopsida</taxon>
        <taxon>Poales</taxon>
        <taxon>Poaceae</taxon>
        <taxon>BOP clade</taxon>
        <taxon>Pooideae</taxon>
        <taxon>Triticodae</taxon>
        <taxon>Triticeae</taxon>
        <taxon>Triticinae</taxon>
        <taxon>Triticum</taxon>
    </lineage>
</organism>
<evidence type="ECO:0000313" key="3">
    <source>
        <dbReference type="Proteomes" id="UP000015106"/>
    </source>
</evidence>
<reference evidence="3" key="1">
    <citation type="journal article" date="2013" name="Nature">
        <title>Draft genome of the wheat A-genome progenitor Triticum urartu.</title>
        <authorList>
            <person name="Ling H.Q."/>
            <person name="Zhao S."/>
            <person name="Liu D."/>
            <person name="Wang J."/>
            <person name="Sun H."/>
            <person name="Zhang C."/>
            <person name="Fan H."/>
            <person name="Li D."/>
            <person name="Dong L."/>
            <person name="Tao Y."/>
            <person name="Gao C."/>
            <person name="Wu H."/>
            <person name="Li Y."/>
            <person name="Cui Y."/>
            <person name="Guo X."/>
            <person name="Zheng S."/>
            <person name="Wang B."/>
            <person name="Yu K."/>
            <person name="Liang Q."/>
            <person name="Yang W."/>
            <person name="Lou X."/>
            <person name="Chen J."/>
            <person name="Feng M."/>
            <person name="Jian J."/>
            <person name="Zhang X."/>
            <person name="Luo G."/>
            <person name="Jiang Y."/>
            <person name="Liu J."/>
            <person name="Wang Z."/>
            <person name="Sha Y."/>
            <person name="Zhang B."/>
            <person name="Wu H."/>
            <person name="Tang D."/>
            <person name="Shen Q."/>
            <person name="Xue P."/>
            <person name="Zou S."/>
            <person name="Wang X."/>
            <person name="Liu X."/>
            <person name="Wang F."/>
            <person name="Yang Y."/>
            <person name="An X."/>
            <person name="Dong Z."/>
            <person name="Zhang K."/>
            <person name="Zhang X."/>
            <person name="Luo M.C."/>
            <person name="Dvorak J."/>
            <person name="Tong Y."/>
            <person name="Wang J."/>
            <person name="Yang H."/>
            <person name="Li Z."/>
            <person name="Wang D."/>
            <person name="Zhang A."/>
            <person name="Wang J."/>
        </authorList>
    </citation>
    <scope>NUCLEOTIDE SEQUENCE</scope>
    <source>
        <strain evidence="3">cv. G1812</strain>
    </source>
</reference>
<reference evidence="2" key="3">
    <citation type="submission" date="2022-06" db="UniProtKB">
        <authorList>
            <consortium name="EnsemblPlants"/>
        </authorList>
    </citation>
    <scope>IDENTIFICATION</scope>
</reference>
<accession>A0A8R7PZT3</accession>
<feature type="compositionally biased region" description="Low complexity" evidence="1">
    <location>
        <begin position="255"/>
        <end position="276"/>
    </location>
</feature>
<dbReference type="GO" id="GO:0031507">
    <property type="term" value="P:heterochromatin formation"/>
    <property type="evidence" value="ECO:0007669"/>
    <property type="project" value="InterPro"/>
</dbReference>